<sequence length="276" mass="30078">MLKTLLVGLDGSEHSEAALELAIRWAKRFDALLVGMGCVDEPGLHGPEEILVGEAYFAPLNSSLLLELKQRVEGTLSRAALRCAQAGVAFKPLEEVGTPYVQILLEAQRFDLIMLGRLTHFQFGWEKEADVTLSRVLAECPRPVVVVPQNPGDGESVAVAYDGSLQAARVLSSFEASGLGQGREIQVISVSKDKKDAARRADRAVEFLKSHGLNAFAHPVDSARQPPEVLLEMIKLSKPGLVVMGAYGQPVLREFFLGSTTRTFLENCPAPLFLYH</sequence>
<gene>
    <name evidence="3" type="ORF">V5E97_33145</name>
</gene>
<organism evidence="3">
    <name type="scientific">Singulisphaera sp. Ch08</name>
    <dbReference type="NCBI Taxonomy" id="3120278"/>
    <lineage>
        <taxon>Bacteria</taxon>
        <taxon>Pseudomonadati</taxon>
        <taxon>Planctomycetota</taxon>
        <taxon>Planctomycetia</taxon>
        <taxon>Isosphaerales</taxon>
        <taxon>Isosphaeraceae</taxon>
        <taxon>Singulisphaera</taxon>
    </lineage>
</organism>
<evidence type="ECO:0000313" key="3">
    <source>
        <dbReference type="EMBL" id="XBH03117.1"/>
    </source>
</evidence>
<dbReference type="InterPro" id="IPR006016">
    <property type="entry name" value="UspA"/>
</dbReference>
<dbReference type="SUPFAM" id="SSF52402">
    <property type="entry name" value="Adenine nucleotide alpha hydrolases-like"/>
    <property type="match status" value="2"/>
</dbReference>
<dbReference type="CDD" id="cd00293">
    <property type="entry name" value="USP-like"/>
    <property type="match status" value="2"/>
</dbReference>
<dbReference type="InterPro" id="IPR006015">
    <property type="entry name" value="Universal_stress_UspA"/>
</dbReference>
<proteinExistence type="inferred from homology"/>
<dbReference type="AlphaFoldDB" id="A0AAU7CD95"/>
<dbReference type="PANTHER" id="PTHR46268">
    <property type="entry name" value="STRESS RESPONSE PROTEIN NHAX"/>
    <property type="match status" value="1"/>
</dbReference>
<evidence type="ECO:0000259" key="2">
    <source>
        <dbReference type="Pfam" id="PF00582"/>
    </source>
</evidence>
<accession>A0AAU7CD95</accession>
<dbReference type="Pfam" id="PF00582">
    <property type="entry name" value="Usp"/>
    <property type="match status" value="2"/>
</dbReference>
<protein>
    <submittedName>
        <fullName evidence="3">Universal stress protein</fullName>
    </submittedName>
</protein>
<comment type="similarity">
    <text evidence="1">Belongs to the universal stress protein A family.</text>
</comment>
<dbReference type="Gene3D" id="3.40.50.12370">
    <property type="match status" value="1"/>
</dbReference>
<dbReference type="PRINTS" id="PR01438">
    <property type="entry name" value="UNVRSLSTRESS"/>
</dbReference>
<feature type="domain" description="UspA" evidence="2">
    <location>
        <begin position="158"/>
        <end position="274"/>
    </location>
</feature>
<feature type="domain" description="UspA" evidence="2">
    <location>
        <begin position="1"/>
        <end position="148"/>
    </location>
</feature>
<evidence type="ECO:0000256" key="1">
    <source>
        <dbReference type="ARBA" id="ARBA00008791"/>
    </source>
</evidence>
<dbReference type="PANTHER" id="PTHR46268:SF6">
    <property type="entry name" value="UNIVERSAL STRESS PROTEIN UP12"/>
    <property type="match status" value="1"/>
</dbReference>
<dbReference type="RefSeq" id="WP_406695855.1">
    <property type="nucleotide sequence ID" value="NZ_CP155447.1"/>
</dbReference>
<dbReference type="EMBL" id="CP155447">
    <property type="protein sequence ID" value="XBH03117.1"/>
    <property type="molecule type" value="Genomic_DNA"/>
</dbReference>
<name>A0AAU7CD95_9BACT</name>
<reference evidence="3" key="1">
    <citation type="submission" date="2024-05" db="EMBL/GenBank/DDBJ databases">
        <title>Planctomycetes of the genus Singulisphaera possess chitinolytic capabilities.</title>
        <authorList>
            <person name="Ivanova A."/>
        </authorList>
    </citation>
    <scope>NUCLEOTIDE SEQUENCE</scope>
    <source>
        <strain evidence="3">Ch08T</strain>
    </source>
</reference>